<dbReference type="EMBL" id="JTDE01021868">
    <property type="protein sequence ID" value="KAF7232359.1"/>
    <property type="molecule type" value="Genomic_DNA"/>
</dbReference>
<gene>
    <name evidence="1" type="ORF">EG68_10254</name>
</gene>
<accession>A0A8S9Y8Z6</accession>
<evidence type="ECO:0000313" key="2">
    <source>
        <dbReference type="Proteomes" id="UP000822476"/>
    </source>
</evidence>
<dbReference type="OrthoDB" id="6258445at2759"/>
<organism evidence="1 2">
    <name type="scientific">Paragonimus skrjabini miyazakii</name>
    <dbReference type="NCBI Taxonomy" id="59628"/>
    <lineage>
        <taxon>Eukaryota</taxon>
        <taxon>Metazoa</taxon>
        <taxon>Spiralia</taxon>
        <taxon>Lophotrochozoa</taxon>
        <taxon>Platyhelminthes</taxon>
        <taxon>Trematoda</taxon>
        <taxon>Digenea</taxon>
        <taxon>Plagiorchiida</taxon>
        <taxon>Troglotremata</taxon>
        <taxon>Troglotrematidae</taxon>
        <taxon>Paragonimus</taxon>
    </lineage>
</organism>
<comment type="caution">
    <text evidence="1">The sequence shown here is derived from an EMBL/GenBank/DDBJ whole genome shotgun (WGS) entry which is preliminary data.</text>
</comment>
<dbReference type="AlphaFoldDB" id="A0A8S9Y8Z6"/>
<keyword evidence="2" id="KW-1185">Reference proteome</keyword>
<proteinExistence type="predicted"/>
<evidence type="ECO:0000313" key="1">
    <source>
        <dbReference type="EMBL" id="KAF7232359.1"/>
    </source>
</evidence>
<protein>
    <submittedName>
        <fullName evidence="1">Uncharacterized protein</fullName>
    </submittedName>
</protein>
<reference evidence="1" key="1">
    <citation type="submission" date="2019-07" db="EMBL/GenBank/DDBJ databases">
        <title>Annotation for the trematode Paragonimus miyazaki's.</title>
        <authorList>
            <person name="Choi Y.-J."/>
        </authorList>
    </citation>
    <scope>NUCLEOTIDE SEQUENCE</scope>
    <source>
        <strain evidence="1">Japan</strain>
    </source>
</reference>
<name>A0A8S9Y8Z6_9TREM</name>
<sequence length="303" mass="36038">MQEKPMKKLNSILWAMNISLVALQANIARNQRWLKAIHGWIAIYQDLCRRRRYRWDQEISKTRRQIHAIEVTEGFIKAVFDGGPKGALRDQQKISSVGWSQPQSKYEKMWLSQRRKQTELVISQESCDRIRDMETMLRTKGLSTNEQVITKKKFFIPHHSLLIRERELNEFVTKLHVEQDVLLTSIDKRKQEKQQLEKKWASVIENIQSEFANSEEHFRKQTIELQLRLEELLTDTDSMRIMEQEELIKTTMNYVNRKRQMNELHQEFAHLGLSLSISGVGRFSYFEHRPNYLPYSKKTKSAC</sequence>
<dbReference type="Proteomes" id="UP000822476">
    <property type="component" value="Unassembled WGS sequence"/>
</dbReference>